<dbReference type="EMBL" id="FNCV01000020">
    <property type="protein sequence ID" value="SDH89822.1"/>
    <property type="molecule type" value="Genomic_DNA"/>
</dbReference>
<evidence type="ECO:0000313" key="3">
    <source>
        <dbReference type="Proteomes" id="UP000217076"/>
    </source>
</evidence>
<dbReference type="Proteomes" id="UP000217076">
    <property type="component" value="Unassembled WGS sequence"/>
</dbReference>
<accession>A0A1G8G647</accession>
<feature type="region of interest" description="Disordered" evidence="1">
    <location>
        <begin position="1"/>
        <end position="39"/>
    </location>
</feature>
<gene>
    <name evidence="2" type="ORF">SAMN05421742_1202</name>
</gene>
<reference evidence="3" key="1">
    <citation type="submission" date="2016-10" db="EMBL/GenBank/DDBJ databases">
        <authorList>
            <person name="Varghese N."/>
            <person name="Submissions S."/>
        </authorList>
    </citation>
    <scope>NUCLEOTIDE SEQUENCE [LARGE SCALE GENOMIC DNA]</scope>
    <source>
        <strain evidence="3">930I</strain>
    </source>
</reference>
<evidence type="ECO:0000256" key="1">
    <source>
        <dbReference type="SAM" id="MobiDB-lite"/>
    </source>
</evidence>
<dbReference type="AlphaFoldDB" id="A0A1G8G647"/>
<protein>
    <submittedName>
        <fullName evidence="2">Uncharacterized protein</fullName>
    </submittedName>
</protein>
<keyword evidence="3" id="KW-1185">Reference proteome</keyword>
<dbReference type="STRING" id="83401.SAMN05421742_1202"/>
<evidence type="ECO:0000313" key="2">
    <source>
        <dbReference type="EMBL" id="SDH89822.1"/>
    </source>
</evidence>
<proteinExistence type="predicted"/>
<feature type="compositionally biased region" description="Basic residues" evidence="1">
    <location>
        <begin position="18"/>
        <end position="27"/>
    </location>
</feature>
<organism evidence="2 3">
    <name type="scientific">Roseospirillum parvum</name>
    <dbReference type="NCBI Taxonomy" id="83401"/>
    <lineage>
        <taxon>Bacteria</taxon>
        <taxon>Pseudomonadati</taxon>
        <taxon>Pseudomonadota</taxon>
        <taxon>Alphaproteobacteria</taxon>
        <taxon>Rhodospirillales</taxon>
        <taxon>Rhodospirillaceae</taxon>
        <taxon>Roseospirillum</taxon>
    </lineage>
</organism>
<sequence length="88" mass="9555">MTVSNQADLFGAPPQPLRGRHYVRPRGHAGTPGRGPAGETCRTCRRLARVECAKTYLKCGLARERWTGGRASDVLASSPACQFWEAPS</sequence>
<name>A0A1G8G647_9PROT</name>